<reference evidence="2" key="1">
    <citation type="journal article" date="2014" name="Front. Microbiol.">
        <title>High frequency of phylogenetically diverse reductive dehalogenase-homologous genes in deep subseafloor sedimentary metagenomes.</title>
        <authorList>
            <person name="Kawai M."/>
            <person name="Futagami T."/>
            <person name="Toyoda A."/>
            <person name="Takaki Y."/>
            <person name="Nishi S."/>
            <person name="Hori S."/>
            <person name="Arai W."/>
            <person name="Tsubouchi T."/>
            <person name="Morono Y."/>
            <person name="Uchiyama I."/>
            <person name="Ito T."/>
            <person name="Fujiyama A."/>
            <person name="Inagaki F."/>
            <person name="Takami H."/>
        </authorList>
    </citation>
    <scope>NUCLEOTIDE SEQUENCE</scope>
    <source>
        <strain evidence="2">Expedition CK06-06</strain>
    </source>
</reference>
<dbReference type="PANTHER" id="PTHR30437">
    <property type="entry name" value="TRANSCRIPTION ELONGATION FACTOR GREA"/>
    <property type="match status" value="1"/>
</dbReference>
<dbReference type="SUPFAM" id="SSF54534">
    <property type="entry name" value="FKBP-like"/>
    <property type="match status" value="1"/>
</dbReference>
<feature type="non-terminal residue" evidence="2">
    <location>
        <position position="1"/>
    </location>
</feature>
<dbReference type="InterPro" id="IPR036953">
    <property type="entry name" value="GreA/GreB_C_sf"/>
</dbReference>
<protein>
    <recommendedName>
        <fullName evidence="1">Transcription elongation factor GreA/GreB C-terminal domain-containing protein</fullName>
    </recommendedName>
</protein>
<dbReference type="AlphaFoldDB" id="X0S4U6"/>
<comment type="caution">
    <text evidence="2">The sequence shown here is derived from an EMBL/GenBank/DDBJ whole genome shotgun (WGS) entry which is preliminary data.</text>
</comment>
<dbReference type="Gene3D" id="3.10.50.30">
    <property type="entry name" value="Transcription elongation factor, GreA/GreB, C-terminal domain"/>
    <property type="match status" value="1"/>
</dbReference>
<dbReference type="EMBL" id="BARS01000017">
    <property type="protein sequence ID" value="GAF70271.1"/>
    <property type="molecule type" value="Genomic_DNA"/>
</dbReference>
<proteinExistence type="predicted"/>
<dbReference type="InterPro" id="IPR001437">
    <property type="entry name" value="Tscrpt_elong_fac_GreA/B_C"/>
</dbReference>
<dbReference type="InterPro" id="IPR023459">
    <property type="entry name" value="Tscrpt_elong_fac_GreA/B_fam"/>
</dbReference>
<dbReference type="Pfam" id="PF01272">
    <property type="entry name" value="GreA_GreB"/>
    <property type="match status" value="1"/>
</dbReference>
<feature type="domain" description="Transcription elongation factor GreA/GreB C-terminal" evidence="1">
    <location>
        <begin position="7"/>
        <end position="76"/>
    </location>
</feature>
<sequence length="78" mass="8640">NCCTEGIGIGTTLKLKNLVSGEKVEYILVPDDQIDFTQNKISLNSPLGQAFLGHKEGEEIEIEVPIGILRYKILKILK</sequence>
<accession>X0S4U6</accession>
<dbReference type="GO" id="GO:0070063">
    <property type="term" value="F:RNA polymerase binding"/>
    <property type="evidence" value="ECO:0007669"/>
    <property type="project" value="InterPro"/>
</dbReference>
<evidence type="ECO:0000259" key="1">
    <source>
        <dbReference type="Pfam" id="PF01272"/>
    </source>
</evidence>
<dbReference type="GO" id="GO:0003677">
    <property type="term" value="F:DNA binding"/>
    <property type="evidence" value="ECO:0007669"/>
    <property type="project" value="InterPro"/>
</dbReference>
<gene>
    <name evidence="2" type="ORF">S01H1_00067</name>
</gene>
<dbReference type="PANTHER" id="PTHR30437:SF4">
    <property type="entry name" value="TRANSCRIPTION ELONGATION FACTOR GREA"/>
    <property type="match status" value="1"/>
</dbReference>
<evidence type="ECO:0000313" key="2">
    <source>
        <dbReference type="EMBL" id="GAF70271.1"/>
    </source>
</evidence>
<name>X0S4U6_9ZZZZ</name>
<organism evidence="2">
    <name type="scientific">marine sediment metagenome</name>
    <dbReference type="NCBI Taxonomy" id="412755"/>
    <lineage>
        <taxon>unclassified sequences</taxon>
        <taxon>metagenomes</taxon>
        <taxon>ecological metagenomes</taxon>
    </lineage>
</organism>
<dbReference type="GO" id="GO:0006354">
    <property type="term" value="P:DNA-templated transcription elongation"/>
    <property type="evidence" value="ECO:0007669"/>
    <property type="project" value="TreeGrafter"/>
</dbReference>
<dbReference type="GO" id="GO:0032784">
    <property type="term" value="P:regulation of DNA-templated transcription elongation"/>
    <property type="evidence" value="ECO:0007669"/>
    <property type="project" value="InterPro"/>
</dbReference>